<organism evidence="10 11">
    <name type="scientific">Lasiosphaeria ovina</name>
    <dbReference type="NCBI Taxonomy" id="92902"/>
    <lineage>
        <taxon>Eukaryota</taxon>
        <taxon>Fungi</taxon>
        <taxon>Dikarya</taxon>
        <taxon>Ascomycota</taxon>
        <taxon>Pezizomycotina</taxon>
        <taxon>Sordariomycetes</taxon>
        <taxon>Sordariomycetidae</taxon>
        <taxon>Sordariales</taxon>
        <taxon>Lasiosphaeriaceae</taxon>
        <taxon>Lasiosphaeria</taxon>
    </lineage>
</organism>
<evidence type="ECO:0000256" key="4">
    <source>
        <dbReference type="ARBA" id="ARBA00022737"/>
    </source>
</evidence>
<dbReference type="CDD" id="cd16630">
    <property type="entry name" value="RING-HC_RBR_RNF216"/>
    <property type="match status" value="1"/>
</dbReference>
<dbReference type="GO" id="GO:0008270">
    <property type="term" value="F:zinc ion binding"/>
    <property type="evidence" value="ECO:0007669"/>
    <property type="project" value="UniProtKB-KW"/>
</dbReference>
<protein>
    <recommendedName>
        <fullName evidence="9">RING-type domain-containing protein</fullName>
    </recommendedName>
</protein>
<dbReference type="CDD" id="cd20339">
    <property type="entry name" value="BRcat_RBR_RNF216"/>
    <property type="match status" value="1"/>
</dbReference>
<evidence type="ECO:0000256" key="7">
    <source>
        <dbReference type="ARBA" id="ARBA00022833"/>
    </source>
</evidence>
<keyword evidence="2" id="KW-0808">Transferase</keyword>
<dbReference type="PANTHER" id="PTHR22770:SF47">
    <property type="entry name" value="E3 UBIQUITIN-PROTEIN LIGASE RNF216"/>
    <property type="match status" value="1"/>
</dbReference>
<dbReference type="InterPro" id="IPR044066">
    <property type="entry name" value="TRIAD_supradom"/>
</dbReference>
<keyword evidence="11" id="KW-1185">Reference proteome</keyword>
<keyword evidence="4" id="KW-0677">Repeat</keyword>
<dbReference type="Proteomes" id="UP001287356">
    <property type="component" value="Unassembled WGS sequence"/>
</dbReference>
<evidence type="ECO:0000259" key="9">
    <source>
        <dbReference type="PROSITE" id="PS51873"/>
    </source>
</evidence>
<dbReference type="InterPro" id="IPR051628">
    <property type="entry name" value="LUBAC_E3_Ligases"/>
</dbReference>
<keyword evidence="7" id="KW-0862">Zinc</keyword>
<keyword evidence="6" id="KW-0833">Ubl conjugation pathway</keyword>
<proteinExistence type="predicted"/>
<keyword evidence="5" id="KW-0863">Zinc-finger</keyword>
<dbReference type="PROSITE" id="PS51873">
    <property type="entry name" value="TRIAD"/>
    <property type="match status" value="1"/>
</dbReference>
<reference evidence="10" key="1">
    <citation type="journal article" date="2023" name="Mol. Phylogenet. Evol.">
        <title>Genome-scale phylogeny and comparative genomics of the fungal order Sordariales.</title>
        <authorList>
            <person name="Hensen N."/>
            <person name="Bonometti L."/>
            <person name="Westerberg I."/>
            <person name="Brannstrom I.O."/>
            <person name="Guillou S."/>
            <person name="Cros-Aarteil S."/>
            <person name="Calhoun S."/>
            <person name="Haridas S."/>
            <person name="Kuo A."/>
            <person name="Mondo S."/>
            <person name="Pangilinan J."/>
            <person name="Riley R."/>
            <person name="LaButti K."/>
            <person name="Andreopoulos B."/>
            <person name="Lipzen A."/>
            <person name="Chen C."/>
            <person name="Yan M."/>
            <person name="Daum C."/>
            <person name="Ng V."/>
            <person name="Clum A."/>
            <person name="Steindorff A."/>
            <person name="Ohm R.A."/>
            <person name="Martin F."/>
            <person name="Silar P."/>
            <person name="Natvig D.O."/>
            <person name="Lalanne C."/>
            <person name="Gautier V."/>
            <person name="Ament-Velasquez S.L."/>
            <person name="Kruys A."/>
            <person name="Hutchinson M.I."/>
            <person name="Powell A.J."/>
            <person name="Barry K."/>
            <person name="Miller A.N."/>
            <person name="Grigoriev I.V."/>
            <person name="Debuchy R."/>
            <person name="Gladieux P."/>
            <person name="Hiltunen Thoren M."/>
            <person name="Johannesson H."/>
        </authorList>
    </citation>
    <scope>NUCLEOTIDE SEQUENCE</scope>
    <source>
        <strain evidence="10">CBS 958.72</strain>
    </source>
</reference>
<dbReference type="AlphaFoldDB" id="A0AAE0KL89"/>
<dbReference type="InterPro" id="IPR047545">
    <property type="entry name" value="BRcat_RBR_RNF216"/>
</dbReference>
<dbReference type="InterPro" id="IPR047546">
    <property type="entry name" value="Rcat_RBR_RNF216"/>
</dbReference>
<evidence type="ECO:0000256" key="2">
    <source>
        <dbReference type="ARBA" id="ARBA00022679"/>
    </source>
</evidence>
<evidence type="ECO:0000313" key="10">
    <source>
        <dbReference type="EMBL" id="KAK3378696.1"/>
    </source>
</evidence>
<evidence type="ECO:0000256" key="6">
    <source>
        <dbReference type="ARBA" id="ARBA00022786"/>
    </source>
</evidence>
<feature type="domain" description="RING-type" evidence="9">
    <location>
        <begin position="261"/>
        <end position="483"/>
    </location>
</feature>
<keyword evidence="3" id="KW-0479">Metal-binding</keyword>
<comment type="caution">
    <text evidence="10">The sequence shown here is derived from an EMBL/GenBank/DDBJ whole genome shotgun (WGS) entry which is preliminary data.</text>
</comment>
<accession>A0AAE0KL89</accession>
<feature type="region of interest" description="Disordered" evidence="8">
    <location>
        <begin position="105"/>
        <end position="124"/>
    </location>
</feature>
<evidence type="ECO:0000256" key="5">
    <source>
        <dbReference type="ARBA" id="ARBA00022771"/>
    </source>
</evidence>
<feature type="region of interest" description="Disordered" evidence="8">
    <location>
        <begin position="801"/>
        <end position="824"/>
    </location>
</feature>
<dbReference type="Gene3D" id="1.20.120.1750">
    <property type="match status" value="1"/>
</dbReference>
<feature type="compositionally biased region" description="Basic and acidic residues" evidence="8">
    <location>
        <begin position="107"/>
        <end position="124"/>
    </location>
</feature>
<dbReference type="SUPFAM" id="SSF57850">
    <property type="entry name" value="RING/U-box"/>
    <property type="match status" value="1"/>
</dbReference>
<evidence type="ECO:0000256" key="1">
    <source>
        <dbReference type="ARBA" id="ARBA00004906"/>
    </source>
</evidence>
<dbReference type="Pfam" id="PF26200">
    <property type="entry name" value="Rcat_RNF216"/>
    <property type="match status" value="1"/>
</dbReference>
<evidence type="ECO:0000256" key="8">
    <source>
        <dbReference type="SAM" id="MobiDB-lite"/>
    </source>
</evidence>
<dbReference type="EMBL" id="JAULSN010000002">
    <property type="protein sequence ID" value="KAK3378696.1"/>
    <property type="molecule type" value="Genomic_DNA"/>
</dbReference>
<name>A0AAE0KL89_9PEZI</name>
<reference evidence="10" key="2">
    <citation type="submission" date="2023-06" db="EMBL/GenBank/DDBJ databases">
        <authorList>
            <consortium name="Lawrence Berkeley National Laboratory"/>
            <person name="Haridas S."/>
            <person name="Hensen N."/>
            <person name="Bonometti L."/>
            <person name="Westerberg I."/>
            <person name="Brannstrom I.O."/>
            <person name="Guillou S."/>
            <person name="Cros-Aarteil S."/>
            <person name="Calhoun S."/>
            <person name="Kuo A."/>
            <person name="Mondo S."/>
            <person name="Pangilinan J."/>
            <person name="Riley R."/>
            <person name="Labutti K."/>
            <person name="Andreopoulos B."/>
            <person name="Lipzen A."/>
            <person name="Chen C."/>
            <person name="Yanf M."/>
            <person name="Daum C."/>
            <person name="Ng V."/>
            <person name="Clum A."/>
            <person name="Steindorff A."/>
            <person name="Ohm R."/>
            <person name="Martin F."/>
            <person name="Silar P."/>
            <person name="Natvig D."/>
            <person name="Lalanne C."/>
            <person name="Gautier V."/>
            <person name="Ament-Velasquez S.L."/>
            <person name="Kruys A."/>
            <person name="Hutchinson M.I."/>
            <person name="Powell A.J."/>
            <person name="Barry K."/>
            <person name="Miller A.N."/>
            <person name="Grigoriev I.V."/>
            <person name="Debuchy R."/>
            <person name="Gladieux P."/>
            <person name="Thoren M.H."/>
            <person name="Johannesson H."/>
        </authorList>
    </citation>
    <scope>NUCLEOTIDE SEQUENCE</scope>
    <source>
        <strain evidence="10">CBS 958.72</strain>
    </source>
</reference>
<dbReference type="PANTHER" id="PTHR22770">
    <property type="entry name" value="UBIQUITIN CONJUGATING ENZYME 7 INTERACTING PROTEIN-RELATED"/>
    <property type="match status" value="1"/>
</dbReference>
<evidence type="ECO:0000313" key="11">
    <source>
        <dbReference type="Proteomes" id="UP001287356"/>
    </source>
</evidence>
<gene>
    <name evidence="10" type="ORF">B0T24DRAFT_137907</name>
</gene>
<dbReference type="InterPro" id="IPR047544">
    <property type="entry name" value="RING-HC_RBR_RNF216"/>
</dbReference>
<dbReference type="CDD" id="cd20353">
    <property type="entry name" value="Rcat_RBR_RNF216"/>
    <property type="match status" value="1"/>
</dbReference>
<sequence>MGGIFSRSPWAALKRGVMRLTKCRRKDAQNIEQFELPGAHLEHVKNDLQLECENAVLSCFPDMCPDHLNELAAQYQWGHAQLITAVLDSLEKGISYPKRAKSLKRKRDVEEKKDDSGDAEKRFENRAPGDLINHDFNYQSLYRKATKTLLMAEFPFIYAQDLHKVLKEKNDYLFQTYIALDIAYADGEASSPYESKKVPTKPLDIELEFLRNGWHPAHKDAIAEFHAAQKICEDKAAIRADKNRQEQEELDNINRAKAEGTMSECGCCFEEFPLNRMVHCNGDELHWFCRGCAKRMAETEVGLSKYHLACMSMDGCTGDFSQDQREIFLTKNLAVALERIEQEAILRMAGIENLETCPFCPYAAEYPPVKENKEFKCDNPECEVVSCRLCRQVTHIPKTCEEVAREAGHSARRQIEEAMSKAMIRTCNKCNTPFIKEVGCNKMKCTRNGCKNVQCYICSKSCDYAHFDDKTRGGRAGNCPLFDSVEKRHADEVRAAEEEARKQATEKNPGVDAELFEIKFSDAVLEDEKRRQNSGRAAAVIPPHNIIHHPYVVVPPPVPPQAPVQRAQPVHPIIGAASIPPLPHVYHHRPVPEAPPPPRIAGEFEHLQNFHNPAVHHVPRRHQVQQPVPQVQHIAQQQGQHVAQHVKDIHQQVREHIRRQVRDDWALQNAMRMAEAVRARQRPEIVQRRFGQALVALPPGERHGAVVDHLEAGRPEALRPPAGLDQLAPLQDMSEILDGRINGLGPPLDNGGHGRWAHTIPHAARHAAQLNPANHLSFVGLPPLQNHLGMNPANPFGPFLPQHEPGNAGNARQRNGVGDLADGRGPGDFDVVDLTGDGVGSQPRYASPYQRNLFKTGRSYQVASPGNDMRPGNVGGAA</sequence>
<evidence type="ECO:0000256" key="3">
    <source>
        <dbReference type="ARBA" id="ARBA00022723"/>
    </source>
</evidence>
<dbReference type="GO" id="GO:0016740">
    <property type="term" value="F:transferase activity"/>
    <property type="evidence" value="ECO:0007669"/>
    <property type="project" value="UniProtKB-KW"/>
</dbReference>
<comment type="pathway">
    <text evidence="1">Protein modification; protein ubiquitination.</text>
</comment>